<reference evidence="8 9" key="1">
    <citation type="submission" date="2019-07" db="EMBL/GenBank/DDBJ databases">
        <title>Draft genome of C. aurimucosum strain 14-2523.</title>
        <authorList>
            <person name="Pacheco L.G.C."/>
            <person name="Aguiar E.R.G.R."/>
            <person name="Navas J."/>
            <person name="Santos C.S."/>
            <person name="Rocha D.J.P.G."/>
        </authorList>
    </citation>
    <scope>NUCLEOTIDE SEQUENCE [LARGE SCALE GENOMIC DNA]</scope>
    <source>
        <strain evidence="8 9">14-2523</strain>
    </source>
</reference>
<comment type="caution">
    <text evidence="8">The sequence shown here is derived from an EMBL/GenBank/DDBJ whole genome shotgun (WGS) entry which is preliminary data.</text>
</comment>
<dbReference type="GO" id="GO:0016020">
    <property type="term" value="C:membrane"/>
    <property type="evidence" value="ECO:0007669"/>
    <property type="project" value="UniProtKB-SubCell"/>
</dbReference>
<evidence type="ECO:0000256" key="3">
    <source>
        <dbReference type="ARBA" id="ARBA00022989"/>
    </source>
</evidence>
<dbReference type="InterPro" id="IPR050932">
    <property type="entry name" value="TM2D1-3-like"/>
</dbReference>
<keyword evidence="4 6" id="KW-0472">Membrane</keyword>
<gene>
    <name evidence="8" type="ORF">FQK23_01570</name>
</gene>
<dbReference type="EMBL" id="VMTY01000003">
    <property type="protein sequence ID" value="TVU57583.1"/>
    <property type="molecule type" value="Genomic_DNA"/>
</dbReference>
<name>A0A558GL99_9CORY</name>
<dbReference type="InterPro" id="IPR007829">
    <property type="entry name" value="TM2"/>
</dbReference>
<feature type="compositionally biased region" description="Polar residues" evidence="5">
    <location>
        <begin position="15"/>
        <end position="27"/>
    </location>
</feature>
<feature type="transmembrane region" description="Helical" evidence="6">
    <location>
        <begin position="69"/>
        <end position="88"/>
    </location>
</feature>
<organism evidence="8 9">
    <name type="scientific">Corynebacterium aurimucosum</name>
    <dbReference type="NCBI Taxonomy" id="169292"/>
    <lineage>
        <taxon>Bacteria</taxon>
        <taxon>Bacillati</taxon>
        <taxon>Actinomycetota</taxon>
        <taxon>Actinomycetes</taxon>
        <taxon>Mycobacteriales</taxon>
        <taxon>Corynebacteriaceae</taxon>
        <taxon>Corynebacterium</taxon>
    </lineage>
</organism>
<protein>
    <submittedName>
        <fullName evidence="8">TM2 domain-containing protein</fullName>
    </submittedName>
</protein>
<dbReference type="RefSeq" id="WP_070711263.1">
    <property type="nucleotide sequence ID" value="NZ_JBIPJZ010000028.1"/>
</dbReference>
<comment type="subcellular location">
    <subcellularLocation>
        <location evidence="1">Membrane</location>
        <topology evidence="1">Multi-pass membrane protein</topology>
    </subcellularLocation>
</comment>
<evidence type="ECO:0000256" key="2">
    <source>
        <dbReference type="ARBA" id="ARBA00022692"/>
    </source>
</evidence>
<dbReference type="Proteomes" id="UP000320531">
    <property type="component" value="Unassembled WGS sequence"/>
</dbReference>
<sequence length="150" mass="16039">MTNPNGGFQQNNPNASGNNPQYSNPFDSNGSQYQGGNYGQNLPAQQGGYQGQGQYYSQQAPVNAPQKSWLVALLLAFFLGGFGAHNFYVGRTGRAIGQVSLCVFSVLTSWLGIGAISAGILWIWVIIEFIMIIAGAGGYDRDSNGIPLKK</sequence>
<feature type="compositionally biased region" description="Low complexity" evidence="5">
    <location>
        <begin position="1"/>
        <end position="14"/>
    </location>
</feature>
<evidence type="ECO:0000256" key="5">
    <source>
        <dbReference type="SAM" id="MobiDB-lite"/>
    </source>
</evidence>
<feature type="domain" description="TM2" evidence="7">
    <location>
        <begin position="66"/>
        <end position="130"/>
    </location>
</feature>
<evidence type="ECO:0000313" key="9">
    <source>
        <dbReference type="Proteomes" id="UP000320531"/>
    </source>
</evidence>
<evidence type="ECO:0000313" key="8">
    <source>
        <dbReference type="EMBL" id="TVU57583.1"/>
    </source>
</evidence>
<dbReference type="PANTHER" id="PTHR21016:SF25">
    <property type="entry name" value="TM2 DOMAIN-CONTAINING PROTEIN DDB_G0277895-RELATED"/>
    <property type="match status" value="1"/>
</dbReference>
<evidence type="ECO:0000256" key="1">
    <source>
        <dbReference type="ARBA" id="ARBA00004141"/>
    </source>
</evidence>
<proteinExistence type="predicted"/>
<keyword evidence="2 6" id="KW-0812">Transmembrane</keyword>
<evidence type="ECO:0000259" key="7">
    <source>
        <dbReference type="Pfam" id="PF05154"/>
    </source>
</evidence>
<dbReference type="AlphaFoldDB" id="A0A558GL99"/>
<dbReference type="Pfam" id="PF05154">
    <property type="entry name" value="TM2"/>
    <property type="match status" value="1"/>
</dbReference>
<dbReference type="PANTHER" id="PTHR21016">
    <property type="entry name" value="BETA-AMYLOID BINDING PROTEIN-RELATED"/>
    <property type="match status" value="1"/>
</dbReference>
<evidence type="ECO:0000256" key="4">
    <source>
        <dbReference type="ARBA" id="ARBA00023136"/>
    </source>
</evidence>
<evidence type="ECO:0000256" key="6">
    <source>
        <dbReference type="SAM" id="Phobius"/>
    </source>
</evidence>
<feature type="region of interest" description="Disordered" evidence="5">
    <location>
        <begin position="1"/>
        <end position="30"/>
    </location>
</feature>
<keyword evidence="3 6" id="KW-1133">Transmembrane helix</keyword>
<accession>A0A558GL99</accession>